<protein>
    <submittedName>
        <fullName evidence="1">TatD family deoxyribonuclease</fullName>
    </submittedName>
</protein>
<dbReference type="Gene3D" id="3.20.20.140">
    <property type="entry name" value="Metal-dependent hydrolases"/>
    <property type="match status" value="1"/>
</dbReference>
<keyword evidence="2" id="KW-1185">Reference proteome</keyword>
<evidence type="ECO:0000313" key="2">
    <source>
        <dbReference type="Proteomes" id="UP000488936"/>
    </source>
</evidence>
<dbReference type="RefSeq" id="WP_155035578.1">
    <property type="nucleotide sequence ID" value="NZ_JAYMMG010000013.1"/>
</dbReference>
<sequence length="211" mass="23985">MKVDIHTHYFKGQSEGIQIVNQYPTTLDDTLPAYSVGIHPWYIKEETIGEELVLLERQLQAANCLALGECGIDKKINISLNLQVEVFKKQLLLAEKYKKAVVLHVVSAFQEVIAIKKALNISVPLIIHGFNKKEQVAESLWKHGFYLSFGKHLINNEGLRNTFVKVPKTQVFLETDEAKEITIAEVYEVAISLDKTIEATIEQNYKTVFNK</sequence>
<dbReference type="EMBL" id="WMJY01000011">
    <property type="protein sequence ID" value="MTH29579.1"/>
    <property type="molecule type" value="Genomic_DNA"/>
</dbReference>
<dbReference type="InterPro" id="IPR001130">
    <property type="entry name" value="TatD-like"/>
</dbReference>
<dbReference type="SUPFAM" id="SSF51556">
    <property type="entry name" value="Metallo-dependent hydrolases"/>
    <property type="match status" value="1"/>
</dbReference>
<accession>A0A7K1GM16</accession>
<organism evidence="1 2">
    <name type="scientific">Myroides pelagicus</name>
    <dbReference type="NCBI Taxonomy" id="270914"/>
    <lineage>
        <taxon>Bacteria</taxon>
        <taxon>Pseudomonadati</taxon>
        <taxon>Bacteroidota</taxon>
        <taxon>Flavobacteriia</taxon>
        <taxon>Flavobacteriales</taxon>
        <taxon>Flavobacteriaceae</taxon>
        <taxon>Myroides</taxon>
    </lineage>
</organism>
<dbReference type="InterPro" id="IPR032466">
    <property type="entry name" value="Metal_Hydrolase"/>
</dbReference>
<dbReference type="Proteomes" id="UP000488936">
    <property type="component" value="Unassembled WGS sequence"/>
</dbReference>
<dbReference type="AlphaFoldDB" id="A0A7K1GM16"/>
<evidence type="ECO:0000313" key="1">
    <source>
        <dbReference type="EMBL" id="MTH29579.1"/>
    </source>
</evidence>
<dbReference type="Pfam" id="PF01026">
    <property type="entry name" value="TatD_DNase"/>
    <property type="match status" value="1"/>
</dbReference>
<dbReference type="PANTHER" id="PTHR47176:SF1">
    <property type="entry name" value="OS04G0577500 PROTEIN"/>
    <property type="match status" value="1"/>
</dbReference>
<dbReference type="OrthoDB" id="664222at2"/>
<gene>
    <name evidence="1" type="ORF">GJV77_06535</name>
</gene>
<reference evidence="1 2" key="1">
    <citation type="journal article" date="2006" name="Int. J. Syst. Evol. Microbiol.">
        <title>Myroides pelagicus sp. nov., isolated from seawater in Thailand.</title>
        <authorList>
            <person name="Yoon J."/>
            <person name="Maneerat S."/>
            <person name="Kawai F."/>
            <person name="Yokota A."/>
        </authorList>
    </citation>
    <scope>NUCLEOTIDE SEQUENCE [LARGE SCALE GENOMIC DNA]</scope>
    <source>
        <strain evidence="1 2">SM1T</strain>
    </source>
</reference>
<proteinExistence type="predicted"/>
<dbReference type="PANTHER" id="PTHR47176">
    <property type="entry name" value="OSJNBA0020J04.13 PROTEIN"/>
    <property type="match status" value="1"/>
</dbReference>
<comment type="caution">
    <text evidence="1">The sequence shown here is derived from an EMBL/GenBank/DDBJ whole genome shotgun (WGS) entry which is preliminary data.</text>
</comment>
<dbReference type="GO" id="GO:0016788">
    <property type="term" value="F:hydrolase activity, acting on ester bonds"/>
    <property type="evidence" value="ECO:0007669"/>
    <property type="project" value="InterPro"/>
</dbReference>
<name>A0A7K1GM16_9FLAO</name>